<evidence type="ECO:0000313" key="3">
    <source>
        <dbReference type="Proteomes" id="UP001597506"/>
    </source>
</evidence>
<feature type="transmembrane region" description="Helical" evidence="1">
    <location>
        <begin position="143"/>
        <end position="162"/>
    </location>
</feature>
<evidence type="ECO:0000313" key="2">
    <source>
        <dbReference type="EMBL" id="MFD2681962.1"/>
    </source>
</evidence>
<gene>
    <name evidence="2" type="ORF">ACFSUL_14565</name>
</gene>
<feature type="transmembrane region" description="Helical" evidence="1">
    <location>
        <begin position="109"/>
        <end position="128"/>
    </location>
</feature>
<dbReference type="NCBIfam" id="NF041644">
    <property type="entry name" value="CBO0543_fam"/>
    <property type="match status" value="1"/>
</dbReference>
<dbReference type="Proteomes" id="UP001597506">
    <property type="component" value="Unassembled WGS sequence"/>
</dbReference>
<comment type="caution">
    <text evidence="2">The sequence shown here is derived from an EMBL/GenBank/DDBJ whole genome shotgun (WGS) entry which is preliminary data.</text>
</comment>
<organism evidence="2 3">
    <name type="scientific">Bacillus seohaeanensis</name>
    <dbReference type="NCBI Taxonomy" id="284580"/>
    <lineage>
        <taxon>Bacteria</taxon>
        <taxon>Bacillati</taxon>
        <taxon>Bacillota</taxon>
        <taxon>Bacilli</taxon>
        <taxon>Bacillales</taxon>
        <taxon>Bacillaceae</taxon>
        <taxon>Bacillus</taxon>
    </lineage>
</organism>
<dbReference type="InterPro" id="IPR048147">
    <property type="entry name" value="CBO0543-like"/>
</dbReference>
<protein>
    <submittedName>
        <fullName evidence="2">CBO0543 family protein</fullName>
    </submittedName>
</protein>
<reference evidence="3" key="1">
    <citation type="journal article" date="2019" name="Int. J. Syst. Evol. Microbiol.">
        <title>The Global Catalogue of Microorganisms (GCM) 10K type strain sequencing project: providing services to taxonomists for standard genome sequencing and annotation.</title>
        <authorList>
            <consortium name="The Broad Institute Genomics Platform"/>
            <consortium name="The Broad Institute Genome Sequencing Center for Infectious Disease"/>
            <person name="Wu L."/>
            <person name="Ma J."/>
        </authorList>
    </citation>
    <scope>NUCLEOTIDE SEQUENCE [LARGE SCALE GENOMIC DNA]</scope>
    <source>
        <strain evidence="3">KCTC 3913</strain>
    </source>
</reference>
<accession>A0ABW5RU13</accession>
<feature type="transmembrane region" description="Helical" evidence="1">
    <location>
        <begin position="174"/>
        <end position="192"/>
    </location>
</feature>
<feature type="transmembrane region" description="Helical" evidence="1">
    <location>
        <begin position="78"/>
        <end position="97"/>
    </location>
</feature>
<feature type="transmembrane region" description="Helical" evidence="1">
    <location>
        <begin position="204"/>
        <end position="227"/>
    </location>
</feature>
<dbReference type="EMBL" id="JBHUMF010000031">
    <property type="protein sequence ID" value="MFD2681962.1"/>
    <property type="molecule type" value="Genomic_DNA"/>
</dbReference>
<evidence type="ECO:0000256" key="1">
    <source>
        <dbReference type="SAM" id="Phobius"/>
    </source>
</evidence>
<keyword evidence="1" id="KW-0812">Transmembrane</keyword>
<sequence length="239" mass="28544">MQMFILSDIYEPHKLANSAEDNLGLCSITKPPYYYNYLQLKGNYKFKDTYDTFIHVLFISLKTLRNKYNFFINTSKEVIAFAEKIIKFFCCLGLLLIPFAFKRENLKEWLLVFFVKGYITSFIGHFAVKGRQISYPIRFLPKFFKINVVFDYLLFPILCGFYNRTSFFSTPITTIFQALLYSMPMTILEVILEKYTDLIKYKNSWNWMITYLTLAITFLFVRLFMFITRKLHIETDRSC</sequence>
<keyword evidence="1" id="KW-1133">Transmembrane helix</keyword>
<dbReference type="RefSeq" id="WP_377936593.1">
    <property type="nucleotide sequence ID" value="NZ_JBHUMF010000031.1"/>
</dbReference>
<name>A0ABW5RU13_9BACI</name>
<proteinExistence type="predicted"/>
<keyword evidence="1" id="KW-0472">Membrane</keyword>
<keyword evidence="3" id="KW-1185">Reference proteome</keyword>